<proteinExistence type="predicted"/>
<evidence type="ECO:0000313" key="3">
    <source>
        <dbReference type="EMBL" id="KAK4406629.1"/>
    </source>
</evidence>
<dbReference type="PANTHER" id="PTHR31625">
    <property type="match status" value="1"/>
</dbReference>
<evidence type="ECO:0000256" key="2">
    <source>
        <dbReference type="ARBA" id="ARBA00023315"/>
    </source>
</evidence>
<comment type="caution">
    <text evidence="3">The sequence shown here is derived from an EMBL/GenBank/DDBJ whole genome shotgun (WGS) entry which is preliminary data.</text>
</comment>
<keyword evidence="2" id="KW-0012">Acyltransferase</keyword>
<organism evidence="3 4">
    <name type="scientific">Sesamum angolense</name>
    <dbReference type="NCBI Taxonomy" id="2727404"/>
    <lineage>
        <taxon>Eukaryota</taxon>
        <taxon>Viridiplantae</taxon>
        <taxon>Streptophyta</taxon>
        <taxon>Embryophyta</taxon>
        <taxon>Tracheophyta</taxon>
        <taxon>Spermatophyta</taxon>
        <taxon>Magnoliopsida</taxon>
        <taxon>eudicotyledons</taxon>
        <taxon>Gunneridae</taxon>
        <taxon>Pentapetalae</taxon>
        <taxon>asterids</taxon>
        <taxon>lamiids</taxon>
        <taxon>Lamiales</taxon>
        <taxon>Pedaliaceae</taxon>
        <taxon>Sesamum</taxon>
    </lineage>
</organism>
<dbReference type="AlphaFoldDB" id="A0AAE1X7A9"/>
<sequence>MIKTSCSTISEALRSHRPDSAPEFSLPVVFFDMLWYGFPPNQSVLFYEFPCSKSHFLETIVPELKSSLSLTLTQLLPLAGNIIYPRKPGNKTVLRYETGNSVSFTVSESTADFNHLTGSHPRGCDEFYAFAPHLPPPTSSEDSVSCPVLALQVTLFPGQGLCIGFVTDHVVADASTVASFMQAWALIMRSRRSGADNVRDLLTEGNLLPFYDRKLVTGLNGLDEIYCNVIVDSSSAEPPSVKLPINKLRAAFVLKKEEIQKLKNFILGKSPSIGHLSSFTIICALVWVCSARSAAPSGEDADDEPEYLCFVADCRERLNPPLPAKYFGNCVALVKAELKHGELKGDDGFVMAAKAIGEAVKETVYSEKGILHGAEKWPDEYEKLIGKRQIAVAGSPRFDFYGVDYGWGKPKKLEGLFTDGGGSILLCKSRDFEGDLEIGLSRSMVQMDAFTSVFKEILGSLLS</sequence>
<name>A0AAE1X7A9_9LAMI</name>
<gene>
    <name evidence="3" type="ORF">Sango_0669400</name>
</gene>
<protein>
    <submittedName>
        <fullName evidence="3">Malonyl-coenzyme:anthocyanin 5-O-glucoside-6'''-O-malonyltransferase</fullName>
    </submittedName>
</protein>
<evidence type="ECO:0000313" key="4">
    <source>
        <dbReference type="Proteomes" id="UP001289374"/>
    </source>
</evidence>
<reference evidence="3" key="2">
    <citation type="journal article" date="2024" name="Plant">
        <title>Genomic evolution and insights into agronomic trait innovations of Sesamum species.</title>
        <authorList>
            <person name="Miao H."/>
            <person name="Wang L."/>
            <person name="Qu L."/>
            <person name="Liu H."/>
            <person name="Sun Y."/>
            <person name="Le M."/>
            <person name="Wang Q."/>
            <person name="Wei S."/>
            <person name="Zheng Y."/>
            <person name="Lin W."/>
            <person name="Duan Y."/>
            <person name="Cao H."/>
            <person name="Xiong S."/>
            <person name="Wang X."/>
            <person name="Wei L."/>
            <person name="Li C."/>
            <person name="Ma Q."/>
            <person name="Ju M."/>
            <person name="Zhao R."/>
            <person name="Li G."/>
            <person name="Mu C."/>
            <person name="Tian Q."/>
            <person name="Mei H."/>
            <person name="Zhang T."/>
            <person name="Gao T."/>
            <person name="Zhang H."/>
        </authorList>
    </citation>
    <scope>NUCLEOTIDE SEQUENCE</scope>
    <source>
        <strain evidence="3">K16</strain>
    </source>
</reference>
<keyword evidence="4" id="KW-1185">Reference proteome</keyword>
<dbReference type="InterPro" id="IPR051504">
    <property type="entry name" value="Plant_metabolite_acyltrans"/>
</dbReference>
<evidence type="ECO:0000256" key="1">
    <source>
        <dbReference type="ARBA" id="ARBA00022679"/>
    </source>
</evidence>
<dbReference type="InterPro" id="IPR023213">
    <property type="entry name" value="CAT-like_dom_sf"/>
</dbReference>
<reference evidence="3" key="1">
    <citation type="submission" date="2020-06" db="EMBL/GenBank/DDBJ databases">
        <authorList>
            <person name="Li T."/>
            <person name="Hu X."/>
            <person name="Zhang T."/>
            <person name="Song X."/>
            <person name="Zhang H."/>
            <person name="Dai N."/>
            <person name="Sheng W."/>
            <person name="Hou X."/>
            <person name="Wei L."/>
        </authorList>
    </citation>
    <scope>NUCLEOTIDE SEQUENCE</scope>
    <source>
        <strain evidence="3">K16</strain>
        <tissue evidence="3">Leaf</tissue>
    </source>
</reference>
<keyword evidence="1" id="KW-0808">Transferase</keyword>
<dbReference type="EMBL" id="JACGWL010000003">
    <property type="protein sequence ID" value="KAK4406629.1"/>
    <property type="molecule type" value="Genomic_DNA"/>
</dbReference>
<accession>A0AAE1X7A9</accession>
<dbReference type="Proteomes" id="UP001289374">
    <property type="component" value="Unassembled WGS sequence"/>
</dbReference>
<dbReference type="Gene3D" id="3.30.559.10">
    <property type="entry name" value="Chloramphenicol acetyltransferase-like domain"/>
    <property type="match status" value="2"/>
</dbReference>
<dbReference type="Pfam" id="PF02458">
    <property type="entry name" value="Transferase"/>
    <property type="match status" value="1"/>
</dbReference>
<dbReference type="GO" id="GO:0016747">
    <property type="term" value="F:acyltransferase activity, transferring groups other than amino-acyl groups"/>
    <property type="evidence" value="ECO:0007669"/>
    <property type="project" value="UniProtKB-ARBA"/>
</dbReference>